<gene>
    <name evidence="1" type="ORF">ACFQ1E_09535</name>
</gene>
<dbReference type="RefSeq" id="WP_264944369.1">
    <property type="nucleotide sequence ID" value="NZ_JAPDRA010000004.1"/>
</dbReference>
<keyword evidence="2" id="KW-1185">Reference proteome</keyword>
<dbReference type="Pfam" id="PF10094">
    <property type="entry name" value="DUF2332"/>
    <property type="match status" value="1"/>
</dbReference>
<dbReference type="Proteomes" id="UP001596977">
    <property type="component" value="Unassembled WGS sequence"/>
</dbReference>
<dbReference type="PIRSF" id="PIRSF012608">
    <property type="entry name" value="UCP012608"/>
    <property type="match status" value="1"/>
</dbReference>
<organism evidence="1 2">
    <name type="scientific">Sphingomonas canadensis</name>
    <dbReference type="NCBI Taxonomy" id="1219257"/>
    <lineage>
        <taxon>Bacteria</taxon>
        <taxon>Pseudomonadati</taxon>
        <taxon>Pseudomonadota</taxon>
        <taxon>Alphaproteobacteria</taxon>
        <taxon>Sphingomonadales</taxon>
        <taxon>Sphingomonadaceae</taxon>
        <taxon>Sphingomonas</taxon>
    </lineage>
</organism>
<evidence type="ECO:0000313" key="2">
    <source>
        <dbReference type="Proteomes" id="UP001596977"/>
    </source>
</evidence>
<protein>
    <submittedName>
        <fullName evidence="1">DUF2332 domain-containing protein</fullName>
    </submittedName>
</protein>
<proteinExistence type="predicted"/>
<name>A0ABW3H8X1_9SPHN</name>
<comment type="caution">
    <text evidence="1">The sequence shown here is derived from an EMBL/GenBank/DDBJ whole genome shotgun (WGS) entry which is preliminary data.</text>
</comment>
<evidence type="ECO:0000313" key="1">
    <source>
        <dbReference type="EMBL" id="MFD0946578.1"/>
    </source>
</evidence>
<reference evidence="2" key="1">
    <citation type="journal article" date="2019" name="Int. J. Syst. Evol. Microbiol.">
        <title>The Global Catalogue of Microorganisms (GCM) 10K type strain sequencing project: providing services to taxonomists for standard genome sequencing and annotation.</title>
        <authorList>
            <consortium name="The Broad Institute Genomics Platform"/>
            <consortium name="The Broad Institute Genome Sequencing Center for Infectious Disease"/>
            <person name="Wu L."/>
            <person name="Ma J."/>
        </authorList>
    </citation>
    <scope>NUCLEOTIDE SEQUENCE [LARGE SCALE GENOMIC DNA]</scope>
    <source>
        <strain evidence="2">CCUG 62982</strain>
    </source>
</reference>
<dbReference type="InterPro" id="IPR011200">
    <property type="entry name" value="UCP012608"/>
</dbReference>
<sequence length="346" mass="36991">MANEAAIREAFRTQAHFCTVMDAPVTAGVCSALADALNRESRTGAAVLDWPGHPIADALPLRLVGGLNALAQRGHAALVRVFSGRERDPAAVGAILADALAKHDTAILPWLDGPPQTNEAGRAGALMTGLLHVAARFGQPFELLEIGSSAGINLLIDRFAFDLGGVRAGPQDSLVRIAPEWRGNPPPDAEVRFVSVRGVDVQPIDVADREAGRRLASYVWAEAHERVDRLARAIAMILEKPVALEAGDAADWVEARLAEPQAEGVTRVLVHSVVWQYLGDARRGRIAAAMARAGAAASFEHPLAWVRMEPNRDLARHEVLVTMWPGGGETRMVALAHAHGAWIEGL</sequence>
<dbReference type="EMBL" id="JBHTJG010000004">
    <property type="protein sequence ID" value="MFD0946578.1"/>
    <property type="molecule type" value="Genomic_DNA"/>
</dbReference>
<accession>A0ABW3H8X1</accession>